<dbReference type="InParanoid" id="A7RT44"/>
<dbReference type="PANTHER" id="PTHR12242">
    <property type="entry name" value="OS02G0130600 PROTEIN-RELATED"/>
    <property type="match status" value="1"/>
</dbReference>
<organism evidence="2 3">
    <name type="scientific">Nematostella vectensis</name>
    <name type="common">Starlet sea anemone</name>
    <dbReference type="NCBI Taxonomy" id="45351"/>
    <lineage>
        <taxon>Eukaryota</taxon>
        <taxon>Metazoa</taxon>
        <taxon>Cnidaria</taxon>
        <taxon>Anthozoa</taxon>
        <taxon>Hexacorallia</taxon>
        <taxon>Actiniaria</taxon>
        <taxon>Edwardsiidae</taxon>
        <taxon>Nematostella</taxon>
    </lineage>
</organism>
<feature type="transmembrane region" description="Helical" evidence="1">
    <location>
        <begin position="226"/>
        <end position="245"/>
    </location>
</feature>
<keyword evidence="1" id="KW-0472">Membrane</keyword>
<accession>A7RT44</accession>
<dbReference type="AlphaFoldDB" id="A7RT44"/>
<gene>
    <name evidence="2" type="ORF">NEMVEDRAFT_v1g201745</name>
</gene>
<dbReference type="GO" id="GO:0016020">
    <property type="term" value="C:membrane"/>
    <property type="evidence" value="ECO:0000318"/>
    <property type="project" value="GO_Central"/>
</dbReference>
<keyword evidence="3" id="KW-1185">Reference proteome</keyword>
<dbReference type="PhylomeDB" id="A7RT44"/>
<dbReference type="EMBL" id="DS469536">
    <property type="protein sequence ID" value="EDO45325.1"/>
    <property type="molecule type" value="Genomic_DNA"/>
</dbReference>
<proteinExistence type="predicted"/>
<evidence type="ECO:0000256" key="1">
    <source>
        <dbReference type="SAM" id="Phobius"/>
    </source>
</evidence>
<feature type="transmembrane region" description="Helical" evidence="1">
    <location>
        <begin position="71"/>
        <end position="89"/>
    </location>
</feature>
<name>A7RT44_NEMVE</name>
<dbReference type="HOGENOM" id="CLU_981076_0_0_1"/>
<dbReference type="PANTHER" id="PTHR12242:SF49">
    <property type="entry name" value="HEADBUTT, ISOFORM E"/>
    <property type="match status" value="1"/>
</dbReference>
<protein>
    <submittedName>
        <fullName evidence="2">Uncharacterized protein</fullName>
    </submittedName>
</protein>
<keyword evidence="1" id="KW-1133">Transmembrane helix</keyword>
<reference evidence="2 3" key="1">
    <citation type="journal article" date="2007" name="Science">
        <title>Sea anemone genome reveals ancestral eumetazoan gene repertoire and genomic organization.</title>
        <authorList>
            <person name="Putnam N.H."/>
            <person name="Srivastava M."/>
            <person name="Hellsten U."/>
            <person name="Dirks B."/>
            <person name="Chapman J."/>
            <person name="Salamov A."/>
            <person name="Terry A."/>
            <person name="Shapiro H."/>
            <person name="Lindquist E."/>
            <person name="Kapitonov V.V."/>
            <person name="Jurka J."/>
            <person name="Genikhovich G."/>
            <person name="Grigoriev I.V."/>
            <person name="Lucas S.M."/>
            <person name="Steele R.E."/>
            <person name="Finnerty J.R."/>
            <person name="Technau U."/>
            <person name="Martindale M.Q."/>
            <person name="Rokhsar D.S."/>
        </authorList>
    </citation>
    <scope>NUCLEOTIDE SEQUENCE [LARGE SCALE GENOMIC DNA]</scope>
    <source>
        <strain evidence="3">CH2 X CH6</strain>
    </source>
</reference>
<evidence type="ECO:0000313" key="2">
    <source>
        <dbReference type="EMBL" id="EDO45325.1"/>
    </source>
</evidence>
<evidence type="ECO:0000313" key="3">
    <source>
        <dbReference type="Proteomes" id="UP000001593"/>
    </source>
</evidence>
<sequence length="284" mass="32577">MTFAETRNILSRLTNGELGLNRLSFDFHDAKAFSRSPWGPAMLLIIVRFVILTCCAVFLANDLMSPWSPAWLLYLSTWNAILTIIYFLATLISSTVEVVHECKALTEDKGNFQEEYHVSRTLPGRTSTGLDVLEDDDYDDIPTDDDSDNEPFFLESPPEDQLPWYMKCVWLLFTVNTNTSIIVLVFYISTATVYQPILVCFYVSMVIFMMTETAMSLVPVRFLHCIYAYSFIVLYIGIKAVTMTVSDSAALHNRILPCESFFNIYGWRDYSDYQRTGPFNDYLV</sequence>
<feature type="transmembrane region" description="Helical" evidence="1">
    <location>
        <begin position="38"/>
        <end position="59"/>
    </location>
</feature>
<dbReference type="Proteomes" id="UP000001593">
    <property type="component" value="Unassembled WGS sequence"/>
</dbReference>
<keyword evidence="1" id="KW-0812">Transmembrane</keyword>